<dbReference type="InterPro" id="IPR000408">
    <property type="entry name" value="Reg_chr_condens"/>
</dbReference>
<dbReference type="Proteomes" id="UP000288716">
    <property type="component" value="Unassembled WGS sequence"/>
</dbReference>
<evidence type="ECO:0000256" key="2">
    <source>
        <dbReference type="ARBA" id="ARBA00004496"/>
    </source>
</evidence>
<organism evidence="18 19">
    <name type="scientific">Leptotrombidium deliense</name>
    <dbReference type="NCBI Taxonomy" id="299467"/>
    <lineage>
        <taxon>Eukaryota</taxon>
        <taxon>Metazoa</taxon>
        <taxon>Ecdysozoa</taxon>
        <taxon>Arthropoda</taxon>
        <taxon>Chelicerata</taxon>
        <taxon>Arachnida</taxon>
        <taxon>Acari</taxon>
        <taxon>Acariformes</taxon>
        <taxon>Trombidiformes</taxon>
        <taxon>Prostigmata</taxon>
        <taxon>Anystina</taxon>
        <taxon>Parasitengona</taxon>
        <taxon>Trombiculoidea</taxon>
        <taxon>Trombiculidae</taxon>
        <taxon>Leptotrombidium</taxon>
    </lineage>
</organism>
<name>A0A443S7B0_9ACAR</name>
<dbReference type="InterPro" id="IPR000719">
    <property type="entry name" value="Prot_kinase_dom"/>
</dbReference>
<dbReference type="GO" id="GO:0005737">
    <property type="term" value="C:cytoplasm"/>
    <property type="evidence" value="ECO:0007669"/>
    <property type="project" value="UniProtKB-SubCell"/>
</dbReference>
<keyword evidence="16" id="KW-0175">Coiled coil</keyword>
<dbReference type="InterPro" id="IPR009091">
    <property type="entry name" value="RCC1/BLIP-II"/>
</dbReference>
<dbReference type="Gene3D" id="2.130.10.30">
    <property type="entry name" value="Regulator of chromosome condensation 1/beta-lactamase-inhibitor protein II"/>
    <property type="match status" value="2"/>
</dbReference>
<keyword evidence="8" id="KW-0808">Transferase</keyword>
<evidence type="ECO:0000256" key="15">
    <source>
        <dbReference type="PROSITE-ProRule" id="PRU00235"/>
    </source>
</evidence>
<feature type="repeat" description="RCC1" evidence="15">
    <location>
        <begin position="280"/>
        <end position="333"/>
    </location>
</feature>
<protein>
    <recommendedName>
        <fullName evidence="4">non-specific serine/threonine protein kinase</fullName>
        <ecNumber evidence="4">2.7.11.1</ecNumber>
    </recommendedName>
</protein>
<feature type="domain" description="Protein kinase" evidence="17">
    <location>
        <begin position="1"/>
        <end position="203"/>
    </location>
</feature>
<keyword evidence="10" id="KW-0677">Repeat</keyword>
<evidence type="ECO:0000256" key="6">
    <source>
        <dbReference type="ARBA" id="ARBA00022527"/>
    </source>
</evidence>
<dbReference type="Pfam" id="PF00069">
    <property type="entry name" value="Pkinase"/>
    <property type="match status" value="1"/>
</dbReference>
<dbReference type="InterPro" id="IPR051997">
    <property type="entry name" value="STK_NEK"/>
</dbReference>
<reference evidence="18 19" key="1">
    <citation type="journal article" date="2018" name="Gigascience">
        <title>Genomes of trombidid mites reveal novel predicted allergens and laterally-transferred genes associated with secondary metabolism.</title>
        <authorList>
            <person name="Dong X."/>
            <person name="Chaisiri K."/>
            <person name="Xia D."/>
            <person name="Armstrong S.D."/>
            <person name="Fang Y."/>
            <person name="Donnelly M.J."/>
            <person name="Kadowaki T."/>
            <person name="McGarry J.W."/>
            <person name="Darby A.C."/>
            <person name="Makepeace B.L."/>
        </authorList>
    </citation>
    <scope>NUCLEOTIDE SEQUENCE [LARGE SCALE GENOMIC DNA]</scope>
    <source>
        <strain evidence="18">UoL-UT</strain>
    </source>
</reference>
<keyword evidence="11" id="KW-0547">Nucleotide-binding</keyword>
<dbReference type="SMART" id="SM00220">
    <property type="entry name" value="S_TKc"/>
    <property type="match status" value="1"/>
</dbReference>
<evidence type="ECO:0000256" key="5">
    <source>
        <dbReference type="ARBA" id="ARBA00022490"/>
    </source>
</evidence>
<keyword evidence="5" id="KW-0963">Cytoplasm</keyword>
<proteinExistence type="inferred from homology"/>
<dbReference type="PROSITE" id="PS00626">
    <property type="entry name" value="RCC1_2"/>
    <property type="match status" value="1"/>
</dbReference>
<evidence type="ECO:0000256" key="8">
    <source>
        <dbReference type="ARBA" id="ARBA00022679"/>
    </source>
</evidence>
<evidence type="ECO:0000256" key="13">
    <source>
        <dbReference type="ARBA" id="ARBA00022840"/>
    </source>
</evidence>
<evidence type="ECO:0000256" key="1">
    <source>
        <dbReference type="ARBA" id="ARBA00001946"/>
    </source>
</evidence>
<comment type="cofactor">
    <cofactor evidence="1">
        <name>Mg(2+)</name>
        <dbReference type="ChEBI" id="CHEBI:18420"/>
    </cofactor>
</comment>
<feature type="repeat" description="RCC1" evidence="15">
    <location>
        <begin position="386"/>
        <end position="439"/>
    </location>
</feature>
<dbReference type="InterPro" id="IPR011009">
    <property type="entry name" value="Kinase-like_dom_sf"/>
</dbReference>
<feature type="coiled-coil region" evidence="16">
    <location>
        <begin position="779"/>
        <end position="823"/>
    </location>
</feature>
<dbReference type="PRINTS" id="PR00633">
    <property type="entry name" value="RCCNDNSATION"/>
</dbReference>
<keyword evidence="12 18" id="KW-0418">Kinase</keyword>
<keyword evidence="13" id="KW-0067">ATP-binding</keyword>
<evidence type="ECO:0000256" key="14">
    <source>
        <dbReference type="ARBA" id="ARBA00022842"/>
    </source>
</evidence>
<evidence type="ECO:0000313" key="18">
    <source>
        <dbReference type="EMBL" id="RWS23438.1"/>
    </source>
</evidence>
<dbReference type="PROSITE" id="PS50011">
    <property type="entry name" value="PROTEIN_KINASE_DOM"/>
    <property type="match status" value="1"/>
</dbReference>
<comment type="caution">
    <text evidence="18">The sequence shown here is derived from an EMBL/GenBank/DDBJ whole genome shotgun (WGS) entry which is preliminary data.</text>
</comment>
<evidence type="ECO:0000256" key="12">
    <source>
        <dbReference type="ARBA" id="ARBA00022777"/>
    </source>
</evidence>
<comment type="subcellular location">
    <subcellularLocation>
        <location evidence="2">Cytoplasm</location>
    </subcellularLocation>
</comment>
<keyword evidence="6" id="KW-0723">Serine/threonine-protein kinase</keyword>
<keyword evidence="9" id="KW-0479">Metal-binding</keyword>
<keyword evidence="14" id="KW-0460">Magnesium</keyword>
<dbReference type="OrthoDB" id="248923at2759"/>
<dbReference type="SUPFAM" id="SSF56112">
    <property type="entry name" value="Protein kinase-like (PK-like)"/>
    <property type="match status" value="1"/>
</dbReference>
<accession>A0A443S7B0</accession>
<evidence type="ECO:0000256" key="9">
    <source>
        <dbReference type="ARBA" id="ARBA00022723"/>
    </source>
</evidence>
<dbReference type="GO" id="GO:0005524">
    <property type="term" value="F:ATP binding"/>
    <property type="evidence" value="ECO:0007669"/>
    <property type="project" value="UniProtKB-KW"/>
</dbReference>
<feature type="repeat" description="RCC1" evidence="15">
    <location>
        <begin position="334"/>
        <end position="385"/>
    </location>
</feature>
<evidence type="ECO:0000256" key="16">
    <source>
        <dbReference type="SAM" id="Coils"/>
    </source>
</evidence>
<dbReference type="PANTHER" id="PTHR44535">
    <property type="entry name" value="PROTEIN CBG16200"/>
    <property type="match status" value="1"/>
</dbReference>
<dbReference type="PROSITE" id="PS50012">
    <property type="entry name" value="RCC1_3"/>
    <property type="match status" value="3"/>
</dbReference>
<evidence type="ECO:0000256" key="11">
    <source>
        <dbReference type="ARBA" id="ARBA00022741"/>
    </source>
</evidence>
<evidence type="ECO:0000259" key="17">
    <source>
        <dbReference type="PROSITE" id="PS50011"/>
    </source>
</evidence>
<evidence type="ECO:0000256" key="10">
    <source>
        <dbReference type="ARBA" id="ARBA00022737"/>
    </source>
</evidence>
<evidence type="ECO:0000256" key="7">
    <source>
        <dbReference type="ARBA" id="ARBA00022553"/>
    </source>
</evidence>
<evidence type="ECO:0000256" key="3">
    <source>
        <dbReference type="ARBA" id="ARBA00010886"/>
    </source>
</evidence>
<gene>
    <name evidence="18" type="ORF">B4U80_04852</name>
</gene>
<dbReference type="InterPro" id="IPR058923">
    <property type="entry name" value="RCC1-like_dom"/>
</dbReference>
<dbReference type="VEuPathDB" id="VectorBase:LDEU008602"/>
<dbReference type="GO" id="GO:0046872">
    <property type="term" value="F:metal ion binding"/>
    <property type="evidence" value="ECO:0007669"/>
    <property type="project" value="UniProtKB-KW"/>
</dbReference>
<dbReference type="AlphaFoldDB" id="A0A443S7B0"/>
<dbReference type="SUPFAM" id="SSF50985">
    <property type="entry name" value="RCC1/BLIP-II"/>
    <property type="match status" value="1"/>
</dbReference>
<dbReference type="STRING" id="299467.A0A443S7B0"/>
<comment type="similarity">
    <text evidence="3">Belongs to the protein kinase superfamily. NEK Ser/Thr protein kinase family. NIMA subfamily.</text>
</comment>
<evidence type="ECO:0000256" key="4">
    <source>
        <dbReference type="ARBA" id="ARBA00012513"/>
    </source>
</evidence>
<dbReference type="GO" id="GO:0004674">
    <property type="term" value="F:protein serine/threonine kinase activity"/>
    <property type="evidence" value="ECO:0007669"/>
    <property type="project" value="UniProtKB-KW"/>
</dbReference>
<sequence length="838" mass="94023">MLSHPNIVTYFDSFESDGKLLIEMEYCDGGTLATFLQHLTEPLKELEILTIFQQIVSAISYLHDKKILHRDLKTANIFMTKDMVVKVGDFGISKMLNTHKVGASTVVGTPSYLSPEMCKGKSYNQKTDIWALGCILHEIASLQKAFDGANLPALINKIVKGQFAPVKRCYSTGFRQLIKDLLQTDPELRPHAYEIQDDVDELIKKSWCENFHDHFSGDFTTGAVLSLQNPKLNITPRSLLYEVKICDSHVSLERVPFLGNDRIKDFSKSSNHYLVLTSDLLVYSWGCAIKGQLGLDHVNSESTTHPTCIDDLRGKNIVKVCAGEGFSLFMTANGSVMSCGDGSSYCLGHSDSSACYTPKWIQSLRYVDICDIACGTHHAMAVTNSGCVYGWGCNVDGRLGVGRTSNMFVANPTLVTFPSCAVIKKVFCGPNATMFLDNEGYLWACGHNNFNKLGLNEKLWFNKFFVENQFIPLKLKWLQEPVKSVSLSINNCGLLFESGKVMVLGNNDEGQLGHGHVKVLTKSKFVNSLSDHIITVNSTHYYFKITELQCGTTFILASTCEDLVYFWGGRYISQKIDVNQSQNQSQRKRQISECSLGEGSSVSENSDVIVVGNSNWPLMQIVENVGPDYPVLQIRDPRVIVNSAKDLKLLNSPKKFYKRDIILTPQPIISLYSSQVHLLFGETVQLKSVYCSSDDRIFIIVDTTIPCDADKHKLNRKRSKNLVLSVVCEESSSKLNSFRNDSSSSETVPNWVLEEANQCDNDQEACLDTNNSDNHDDILQQLMHTAAELETTKQQLEQSLQLNAAYERQIQELEQHILRIRRRDNKEKLKPCSIYRNG</sequence>
<dbReference type="InterPro" id="IPR008271">
    <property type="entry name" value="Ser/Thr_kinase_AS"/>
</dbReference>
<dbReference type="EMBL" id="NCKV01006455">
    <property type="protein sequence ID" value="RWS23438.1"/>
    <property type="molecule type" value="Genomic_DNA"/>
</dbReference>
<dbReference type="FunFam" id="1.10.510.10:FF:000262">
    <property type="entry name" value="Serine/threonine-protein kinase Nek8"/>
    <property type="match status" value="1"/>
</dbReference>
<dbReference type="Pfam" id="PF25390">
    <property type="entry name" value="WD40_RLD"/>
    <property type="match status" value="1"/>
</dbReference>
<dbReference type="PANTHER" id="PTHR44535:SF5">
    <property type="entry name" value="PROTEIN KINASE DOMAIN-CONTAINING PROTEIN"/>
    <property type="match status" value="1"/>
</dbReference>
<dbReference type="EC" id="2.7.11.1" evidence="4"/>
<dbReference type="CDD" id="cd08215">
    <property type="entry name" value="STKc_Nek"/>
    <property type="match status" value="1"/>
</dbReference>
<evidence type="ECO:0000313" key="19">
    <source>
        <dbReference type="Proteomes" id="UP000288716"/>
    </source>
</evidence>
<dbReference type="Gene3D" id="1.10.510.10">
    <property type="entry name" value="Transferase(Phosphotransferase) domain 1"/>
    <property type="match status" value="1"/>
</dbReference>
<keyword evidence="19" id="KW-1185">Reference proteome</keyword>
<dbReference type="PROSITE" id="PS00108">
    <property type="entry name" value="PROTEIN_KINASE_ST"/>
    <property type="match status" value="1"/>
</dbReference>
<keyword evidence="7" id="KW-0597">Phosphoprotein</keyword>